<dbReference type="Proteomes" id="UP000559962">
    <property type="component" value="Unassembled WGS sequence"/>
</dbReference>
<organism evidence="3 4">
    <name type="scientific">Pseudolactococcus chungangensis</name>
    <dbReference type="NCBI Taxonomy" id="451457"/>
    <lineage>
        <taxon>Bacteria</taxon>
        <taxon>Bacillati</taxon>
        <taxon>Bacillota</taxon>
        <taxon>Bacilli</taxon>
        <taxon>Lactobacillales</taxon>
        <taxon>Streptococcaceae</taxon>
        <taxon>Pseudolactococcus</taxon>
    </lineage>
</organism>
<gene>
    <name evidence="3" type="ORF">GX453_05815</name>
</gene>
<evidence type="ECO:0000313" key="4">
    <source>
        <dbReference type="Proteomes" id="UP000559962"/>
    </source>
</evidence>
<feature type="transmembrane region" description="Helical" evidence="1">
    <location>
        <begin position="71"/>
        <end position="96"/>
    </location>
</feature>
<comment type="caution">
    <text evidence="3">The sequence shown here is derived from an EMBL/GenBank/DDBJ whole genome shotgun (WGS) entry which is preliminary data.</text>
</comment>
<accession>A0A847J180</accession>
<reference evidence="3 4" key="1">
    <citation type="journal article" date="2020" name="Biotechnol. Biofuels">
        <title>New insights from the biogas microbiome by comprehensive genome-resolved metagenomics of nearly 1600 species originating from multiple anaerobic digesters.</title>
        <authorList>
            <person name="Campanaro S."/>
            <person name="Treu L."/>
            <person name="Rodriguez-R L.M."/>
            <person name="Kovalovszki A."/>
            <person name="Ziels R.M."/>
            <person name="Maus I."/>
            <person name="Zhu X."/>
            <person name="Kougias P.G."/>
            <person name="Basile A."/>
            <person name="Luo G."/>
            <person name="Schluter A."/>
            <person name="Konstantinidis K.T."/>
            <person name="Angelidaki I."/>
        </authorList>
    </citation>
    <scope>NUCLEOTIDE SEQUENCE [LARGE SCALE GENOMIC DNA]</scope>
    <source>
        <strain evidence="3">AS27yjCOA_61</strain>
    </source>
</reference>
<evidence type="ECO:0000259" key="2">
    <source>
        <dbReference type="Pfam" id="PF01757"/>
    </source>
</evidence>
<dbReference type="AlphaFoldDB" id="A0A847J180"/>
<feature type="transmembrane region" description="Helical" evidence="1">
    <location>
        <begin position="30"/>
        <end position="50"/>
    </location>
</feature>
<dbReference type="GO" id="GO:0016747">
    <property type="term" value="F:acyltransferase activity, transferring groups other than amino-acyl groups"/>
    <property type="evidence" value="ECO:0007669"/>
    <property type="project" value="InterPro"/>
</dbReference>
<feature type="transmembrane region" description="Helical" evidence="1">
    <location>
        <begin position="165"/>
        <end position="186"/>
    </location>
</feature>
<feature type="domain" description="Acyltransferase 3" evidence="2">
    <location>
        <begin position="6"/>
        <end position="320"/>
    </location>
</feature>
<feature type="transmembrane region" description="Helical" evidence="1">
    <location>
        <begin position="198"/>
        <end position="222"/>
    </location>
</feature>
<feature type="transmembrane region" description="Helical" evidence="1">
    <location>
        <begin position="141"/>
        <end position="159"/>
    </location>
</feature>
<name>A0A847J180_9LACT</name>
<keyword evidence="3" id="KW-0012">Acyltransferase</keyword>
<dbReference type="InterPro" id="IPR002656">
    <property type="entry name" value="Acyl_transf_3_dom"/>
</dbReference>
<evidence type="ECO:0000256" key="1">
    <source>
        <dbReference type="SAM" id="Phobius"/>
    </source>
</evidence>
<dbReference type="PANTHER" id="PTHR37312:SF1">
    <property type="entry name" value="MEMBRANE-BOUND ACYLTRANSFERASE YKRP-RELATED"/>
    <property type="match status" value="1"/>
</dbReference>
<feature type="transmembrane region" description="Helical" evidence="1">
    <location>
        <begin position="302"/>
        <end position="324"/>
    </location>
</feature>
<feature type="transmembrane region" description="Helical" evidence="1">
    <location>
        <begin position="265"/>
        <end position="290"/>
    </location>
</feature>
<dbReference type="Pfam" id="PF01757">
    <property type="entry name" value="Acyl_transf_3"/>
    <property type="match status" value="1"/>
</dbReference>
<feature type="transmembrane region" description="Helical" evidence="1">
    <location>
        <begin position="116"/>
        <end position="134"/>
    </location>
</feature>
<keyword evidence="1" id="KW-0472">Membrane</keyword>
<feature type="transmembrane region" description="Helical" evidence="1">
    <location>
        <begin position="234"/>
        <end position="253"/>
    </location>
</feature>
<keyword evidence="3" id="KW-0808">Transferase</keyword>
<evidence type="ECO:0000313" key="3">
    <source>
        <dbReference type="EMBL" id="NLH35525.1"/>
    </source>
</evidence>
<protein>
    <submittedName>
        <fullName evidence="3">Acyltransferase</fullName>
    </submittedName>
</protein>
<dbReference type="InterPro" id="IPR052734">
    <property type="entry name" value="Nod_factor_acetyltransferase"/>
</dbReference>
<keyword evidence="1" id="KW-1133">Transmembrane helix</keyword>
<dbReference type="EMBL" id="JAAYVO010000075">
    <property type="protein sequence ID" value="NLH35525.1"/>
    <property type="molecule type" value="Genomic_DNA"/>
</dbReference>
<dbReference type="PANTHER" id="PTHR37312">
    <property type="entry name" value="MEMBRANE-BOUND ACYLTRANSFERASE YKRP-RELATED"/>
    <property type="match status" value="1"/>
</dbReference>
<keyword evidence="1" id="KW-0812">Transmembrane</keyword>
<sequence length="332" mass="38063">MKQRIEQIDILRMMAMLLVMYQHANGPFSLYILAFHMPIFFIITGFTFAISDSCKKIKFKDFIIKRAKVILVANYSFIAINIVFNILIGTFTTLSFSLSIKTLFLLGGNSTGLLPMTFWFLPILFFADIFFFIALKSMENVTYYTLTCILFSYVLTKTAPFSTLLISSQLSMIFMGTFFIGVGYLFSKQIYKLITGKLTLIVNVCLSIASLVGLIVFANLNYSPFYMFMNSYGSYPWAILGALSGSLFLMSVIRFLPNYRPMNRFLMWGGQNTLSLFPIHVTLLAGMVYLENKIQFAPDFLWLYNLITLCLMSFIVAWVIEKYLPFLIGRKK</sequence>
<proteinExistence type="predicted"/>